<comment type="similarity">
    <text evidence="1">Belongs to the enoyl-CoA hydratase/isomerase family.</text>
</comment>
<keyword evidence="2" id="KW-0456">Lyase</keyword>
<comment type="caution">
    <text evidence="3">The sequence shown here is derived from an EMBL/GenBank/DDBJ whole genome shotgun (WGS) entry which is preliminary data.</text>
</comment>
<reference evidence="3" key="1">
    <citation type="submission" date="2021-02" db="EMBL/GenBank/DDBJ databases">
        <title>PHA producing bacteria isolated from coastal sediment in Guangdong, Shenzhen.</title>
        <authorList>
            <person name="Zheng W."/>
            <person name="Yu S."/>
            <person name="Huang Y."/>
        </authorList>
    </citation>
    <scope>NUCLEOTIDE SEQUENCE</scope>
    <source>
        <strain evidence="3">TN14-10</strain>
    </source>
</reference>
<dbReference type="Gene3D" id="1.10.12.10">
    <property type="entry name" value="Lyase 2-enoyl-coa Hydratase, Chain A, domain 2"/>
    <property type="match status" value="1"/>
</dbReference>
<dbReference type="Proteomes" id="UP000664303">
    <property type="component" value="Unassembled WGS sequence"/>
</dbReference>
<gene>
    <name evidence="3" type="ORF">JYP50_06735</name>
</gene>
<dbReference type="Gene3D" id="3.90.226.10">
    <property type="entry name" value="2-enoyl-CoA Hydratase, Chain A, domain 1"/>
    <property type="match status" value="1"/>
</dbReference>
<dbReference type="FunFam" id="1.10.12.10:FF:000001">
    <property type="entry name" value="Probable enoyl-CoA hydratase, mitochondrial"/>
    <property type="match status" value="1"/>
</dbReference>
<evidence type="ECO:0000256" key="2">
    <source>
        <dbReference type="ARBA" id="ARBA00023239"/>
    </source>
</evidence>
<evidence type="ECO:0000313" key="4">
    <source>
        <dbReference type="Proteomes" id="UP000664303"/>
    </source>
</evidence>
<dbReference type="AlphaFoldDB" id="A0A939ILS8"/>
<evidence type="ECO:0000313" key="3">
    <source>
        <dbReference type="EMBL" id="MBN7796277.1"/>
    </source>
</evidence>
<evidence type="ECO:0000256" key="1">
    <source>
        <dbReference type="ARBA" id="ARBA00005254"/>
    </source>
</evidence>
<organism evidence="3 4">
    <name type="scientific">Parahaliea mediterranea</name>
    <dbReference type="NCBI Taxonomy" id="651086"/>
    <lineage>
        <taxon>Bacteria</taxon>
        <taxon>Pseudomonadati</taxon>
        <taxon>Pseudomonadota</taxon>
        <taxon>Gammaproteobacteria</taxon>
        <taxon>Cellvibrionales</taxon>
        <taxon>Halieaceae</taxon>
        <taxon>Parahaliea</taxon>
    </lineage>
</organism>
<protein>
    <submittedName>
        <fullName evidence="3">Enoyl-CoA hydratase/isomerase family protein</fullName>
    </submittedName>
</protein>
<dbReference type="GO" id="GO:0016836">
    <property type="term" value="F:hydro-lyase activity"/>
    <property type="evidence" value="ECO:0007669"/>
    <property type="project" value="UniProtKB-ARBA"/>
</dbReference>
<dbReference type="PANTHER" id="PTHR11941">
    <property type="entry name" value="ENOYL-COA HYDRATASE-RELATED"/>
    <property type="match status" value="1"/>
</dbReference>
<keyword evidence="4" id="KW-1185">Reference proteome</keyword>
<dbReference type="InterPro" id="IPR014748">
    <property type="entry name" value="Enoyl-CoA_hydra_C"/>
</dbReference>
<sequence length="260" mass="27877">MSAYDTVTIERHDNVALVALNRPDSLNAFSAELRRDLRAAVDEVNGDESLRAVVLTGAGRAFSAGADLMEAQGDDFDVRRQLLEEYKPTLMAINTAPKPWISAINGAAAGIGSAFAMVCDLSVMAEDAYLYQAFTAIGLIPDGGATWHLARSIGRKRAYELIVGGEKLRAARCLELGLCNRVVPADELQGAALAWAAELAEKAPLSLRYAKQALNVAMEQDVADTISAEAELQHLCINSADATEGVTAFVEKRAPKWQGK</sequence>
<dbReference type="RefSeq" id="WP_206559716.1">
    <property type="nucleotide sequence ID" value="NZ_JAFKCZ010000004.1"/>
</dbReference>
<dbReference type="PANTHER" id="PTHR11941:SF133">
    <property type="entry name" value="1,2-EPOXYPHENYLACETYL-COA ISOMERASE"/>
    <property type="match status" value="1"/>
</dbReference>
<dbReference type="InterPro" id="IPR029045">
    <property type="entry name" value="ClpP/crotonase-like_dom_sf"/>
</dbReference>
<dbReference type="CDD" id="cd06558">
    <property type="entry name" value="crotonase-like"/>
    <property type="match status" value="1"/>
</dbReference>
<name>A0A939ILS8_9GAMM</name>
<dbReference type="EMBL" id="JAFKCZ010000004">
    <property type="protein sequence ID" value="MBN7796277.1"/>
    <property type="molecule type" value="Genomic_DNA"/>
</dbReference>
<dbReference type="SUPFAM" id="SSF52096">
    <property type="entry name" value="ClpP/crotonase"/>
    <property type="match status" value="1"/>
</dbReference>
<dbReference type="Pfam" id="PF00378">
    <property type="entry name" value="ECH_1"/>
    <property type="match status" value="1"/>
</dbReference>
<dbReference type="InterPro" id="IPR001753">
    <property type="entry name" value="Enoyl-CoA_hydra/iso"/>
</dbReference>
<accession>A0A939ILS8</accession>
<proteinExistence type="inferred from homology"/>
<dbReference type="GO" id="GO:0006635">
    <property type="term" value="P:fatty acid beta-oxidation"/>
    <property type="evidence" value="ECO:0007669"/>
    <property type="project" value="TreeGrafter"/>
</dbReference>